<sequence length="156" mass="17423">MGTFHGYQKNIELNDDGTPVLNNADNEQFHATFTDVVLKFNENDHGSGTIYVTSGRIIWIAKQNPEVSYSFPYLSMVLHAISKDKALYKTPCIFIQLQGDGDEEGEGEIPIVIFAPMQTGNVEAIFEAISHMNSLIEPAASDLEDESDFDEEMEEE</sequence>
<protein>
    <submittedName>
        <fullName evidence="5">Nucleotide-sensitive chloride conductance regulator</fullName>
    </submittedName>
</protein>
<dbReference type="GO" id="GO:0045292">
    <property type="term" value="P:mRNA cis splicing, via spliceosome"/>
    <property type="evidence" value="ECO:0007669"/>
    <property type="project" value="TreeGrafter"/>
</dbReference>
<name>A0A9W5TB38_BABOV</name>
<dbReference type="OrthoDB" id="19714at2759"/>
<reference evidence="5" key="1">
    <citation type="submission" date="2019-12" db="EMBL/GenBank/DDBJ databases">
        <title>Genome sequence of Babesia ovis.</title>
        <authorList>
            <person name="Yamagishi J."/>
            <person name="Sevinc F."/>
            <person name="Xuan X."/>
        </authorList>
    </citation>
    <scope>NUCLEOTIDE SEQUENCE</scope>
    <source>
        <strain evidence="5">Selcuk</strain>
    </source>
</reference>
<dbReference type="EMBL" id="BLIY01000006">
    <property type="protein sequence ID" value="GFE53207.1"/>
    <property type="molecule type" value="Genomic_DNA"/>
</dbReference>
<dbReference type="Gene3D" id="2.30.29.30">
    <property type="entry name" value="Pleckstrin-homology domain (PH domain)/Phosphotyrosine-binding domain (PTB)"/>
    <property type="match status" value="1"/>
</dbReference>
<dbReference type="SUPFAM" id="SSF50729">
    <property type="entry name" value="PH domain-like"/>
    <property type="match status" value="1"/>
</dbReference>
<keyword evidence="4" id="KW-0539">Nucleus</keyword>
<keyword evidence="3" id="KW-0963">Cytoplasm</keyword>
<dbReference type="GO" id="GO:0034715">
    <property type="term" value="C:pICln-Sm protein complex"/>
    <property type="evidence" value="ECO:0007669"/>
    <property type="project" value="TreeGrafter"/>
</dbReference>
<dbReference type="InterPro" id="IPR039924">
    <property type="entry name" value="ICln/Lot5/Saf5"/>
</dbReference>
<dbReference type="InterPro" id="IPR011993">
    <property type="entry name" value="PH-like_dom_sf"/>
</dbReference>
<organism evidence="5 6">
    <name type="scientific">Babesia ovis</name>
    <dbReference type="NCBI Taxonomy" id="5869"/>
    <lineage>
        <taxon>Eukaryota</taxon>
        <taxon>Sar</taxon>
        <taxon>Alveolata</taxon>
        <taxon>Apicomplexa</taxon>
        <taxon>Aconoidasida</taxon>
        <taxon>Piroplasmida</taxon>
        <taxon>Babesiidae</taxon>
        <taxon>Babesia</taxon>
    </lineage>
</organism>
<dbReference type="Pfam" id="PF03517">
    <property type="entry name" value="Voldacs"/>
    <property type="match status" value="1"/>
</dbReference>
<comment type="caution">
    <text evidence="5">The sequence shown here is derived from an EMBL/GenBank/DDBJ whole genome shotgun (WGS) entry which is preliminary data.</text>
</comment>
<dbReference type="PANTHER" id="PTHR21399">
    <property type="entry name" value="CHLORIDE CONDUCTANCE REGULATORY PROTEIN ICLN"/>
    <property type="match status" value="1"/>
</dbReference>
<evidence type="ECO:0000256" key="2">
    <source>
        <dbReference type="ARBA" id="ARBA00004496"/>
    </source>
</evidence>
<evidence type="ECO:0000313" key="5">
    <source>
        <dbReference type="EMBL" id="GFE53207.1"/>
    </source>
</evidence>
<evidence type="ECO:0000256" key="4">
    <source>
        <dbReference type="ARBA" id="ARBA00023242"/>
    </source>
</evidence>
<dbReference type="GO" id="GO:0005829">
    <property type="term" value="C:cytosol"/>
    <property type="evidence" value="ECO:0007669"/>
    <property type="project" value="TreeGrafter"/>
</dbReference>
<gene>
    <name evidence="5" type="ORF">BaOVIS_006110</name>
</gene>
<dbReference type="AlphaFoldDB" id="A0A9W5TB38"/>
<keyword evidence="6" id="KW-1185">Reference proteome</keyword>
<dbReference type="PANTHER" id="PTHR21399:SF0">
    <property type="entry name" value="METHYLOSOME SUBUNIT PICLN"/>
    <property type="match status" value="1"/>
</dbReference>
<accession>A0A9W5TB38</accession>
<dbReference type="GO" id="GO:0005681">
    <property type="term" value="C:spliceosomal complex"/>
    <property type="evidence" value="ECO:0007669"/>
    <property type="project" value="TreeGrafter"/>
</dbReference>
<proteinExistence type="predicted"/>
<comment type="subcellular location">
    <subcellularLocation>
        <location evidence="2">Cytoplasm</location>
    </subcellularLocation>
    <subcellularLocation>
        <location evidence="1">Nucleus</location>
    </subcellularLocation>
</comment>
<dbReference type="Proteomes" id="UP001057455">
    <property type="component" value="Unassembled WGS sequence"/>
</dbReference>
<evidence type="ECO:0000313" key="6">
    <source>
        <dbReference type="Proteomes" id="UP001057455"/>
    </source>
</evidence>
<evidence type="ECO:0000256" key="1">
    <source>
        <dbReference type="ARBA" id="ARBA00004123"/>
    </source>
</evidence>
<evidence type="ECO:0000256" key="3">
    <source>
        <dbReference type="ARBA" id="ARBA00022490"/>
    </source>
</evidence>
<dbReference type="GO" id="GO:0000387">
    <property type="term" value="P:spliceosomal snRNP assembly"/>
    <property type="evidence" value="ECO:0007669"/>
    <property type="project" value="TreeGrafter"/>
</dbReference>